<dbReference type="PROSITE" id="PS50022">
    <property type="entry name" value="FA58C_3"/>
    <property type="match status" value="1"/>
</dbReference>
<dbReference type="EMBL" id="CP099799">
    <property type="protein sequence ID" value="USS02099.1"/>
    <property type="molecule type" value="Genomic_DNA"/>
</dbReference>
<organism evidence="10 12">
    <name type="scientific">Clostridium septicum</name>
    <dbReference type="NCBI Taxonomy" id="1504"/>
    <lineage>
        <taxon>Bacteria</taxon>
        <taxon>Bacillati</taxon>
        <taxon>Bacillota</taxon>
        <taxon>Clostridia</taxon>
        <taxon>Eubacteriales</taxon>
        <taxon>Clostridiaceae</taxon>
        <taxon>Clostridium</taxon>
    </lineage>
</organism>
<dbReference type="EMBL" id="CP023671">
    <property type="protein sequence ID" value="AYE35503.1"/>
    <property type="molecule type" value="Genomic_DNA"/>
</dbReference>
<feature type="compositionally biased region" description="Basic and acidic residues" evidence="6">
    <location>
        <begin position="1152"/>
        <end position="1180"/>
    </location>
</feature>
<evidence type="ECO:0000256" key="3">
    <source>
        <dbReference type="ARBA" id="ARBA00022729"/>
    </source>
</evidence>
<dbReference type="Pfam" id="PF21910">
    <property type="entry name" value="GH85_C"/>
    <property type="match status" value="1"/>
</dbReference>
<dbReference type="Proteomes" id="UP000280586">
    <property type="component" value="Chromosome"/>
</dbReference>
<keyword evidence="1" id="KW-0134">Cell wall</keyword>
<dbReference type="Pfam" id="PF03644">
    <property type="entry name" value="Glyco_hydro_85"/>
    <property type="match status" value="1"/>
</dbReference>
<name>A0A9N7JMI8_CLOSE</name>
<evidence type="ECO:0000256" key="2">
    <source>
        <dbReference type="ARBA" id="ARBA00022525"/>
    </source>
</evidence>
<reference evidence="11" key="2">
    <citation type="submission" date="2022-06" db="EMBL/GenBank/DDBJ databases">
        <authorList>
            <person name="Holder M.E."/>
            <person name="Ajami N.J."/>
            <person name="Petrosino J.F."/>
        </authorList>
    </citation>
    <scope>NUCLEOTIDE SEQUENCE</scope>
    <source>
        <strain evidence="11">RMA 8861</strain>
    </source>
</reference>
<gene>
    <name evidence="10" type="ORF">CP523_14270</name>
    <name evidence="11" type="ORF">NH397_06670</name>
</gene>
<dbReference type="InterPro" id="IPR019931">
    <property type="entry name" value="LPXTG_anchor"/>
</dbReference>
<dbReference type="AlphaFoldDB" id="A0A9N7JMI8"/>
<dbReference type="PANTHER" id="PTHR13246:SF1">
    <property type="entry name" value="CYTOSOLIC ENDO-BETA-N-ACETYLGLUCOSAMINIDASE"/>
    <property type="match status" value="1"/>
</dbReference>
<keyword evidence="2" id="KW-0964">Secreted</keyword>
<dbReference type="PANTHER" id="PTHR13246">
    <property type="entry name" value="ENDO BETA N-ACETYLGLUCOSAMINIDASE"/>
    <property type="match status" value="1"/>
</dbReference>
<sequence length="1214" mass="136569">MAKRSIRKKRHSQTMAYVITFAIGTSFISGYTVPVRAELVEGQEIANNYVARDSLQPIGNAYSIKTLLEWTPESDEAVRYNRATVKLKDRFTGPVVNENANPNAKIMNCALTNPQTDNAPSQGGYTENAYVFSYWQYIDSYVYWGGSAKGIFVPPTADVIDVGHKNGVPVLGTVGFPWGSSAGGEYVKQVREFLFKNEDGSFPVADKMIEMARFYGFDGWFINQESYGCSKTDADLMVEFFTYMHEKDPNIRIGWYDSMTTDGPVSYQNALNHRNVGFFQNNGKRVIDEFFLNYNWGINEVNTSVETAKSVGRSQYDVYAGVEVQQNAYNDNFPVQNLLDAEGKLKLSLAMYCPNSTFSMSKDILDFYKHDQKFWVGPTGDPSKTDTSERWVGLANYVADKSAINKLPFVTNFNLGHGISYYIDGNLSRNKEWNNRALQDYLPTWRWIVESNGSKLIPEFDRSDAYNGGSSLMVNGNLEAANPNHIKLYSTNLEINNENTEISITYKTPLNKNNMKIGLCFGDDYDESSFTFLEVKDGSKGEWTTSKISLKDYVGQKISAISLKFESQEDINDFKINIGNISIKENSEKTILPAPNKVVLDDQLLHNAKNAEARIYWDDVQNAEFYEIYRVKPDGNKEFVGATYNNSYYIPPFDRYENESEFNFEVVGVDKNFNRGEAQTLKFKWSIPADSTEVPNKEQPINLALNKNVKASSQNAGEPAIKAVDGTVENNSKWCTTTGMYGGWLEVDLGEEKTIQRWVTMHGEAGGEAKDTNTKDFRLQVLDKNGEFKDVDVVRDNEEGIVDRNLKEPVTGQVFRLYIDHPGISPWAAIRIYEFQLFKDSYTPTTDNIPMNTVKATNNIGANDEVLFRNVPRGYEVLLYKNIKDTEPFVKKVSEGGEVRFTGLDFGEEEGRVYFATKQDGKEQSIKLSVSYDNENWDVTKIPNNFTISKYEINGRSSILNSYYATLDIGDLKPGDIVNYYKNIDDEFPTKVSIPVLDNKTSTVLQPLILNNSGGDIILQVKRQGMKATPRFKVSYKDTGESSSKGNLDIIVKSNSNIPVNEGVFEVIKDGEVVENITTDNLGKGKVELDPGVYSIIYTGNLDDYKVNDYLQEVEIEKPFDSVVKNFNLEKLDNENEEKPQPPQEEIPTIKPDNEKEQSDKNIIDSGKKDENKKNKEVKSKGILPKTGGTASGAVLGIAGLLTSLGVLIARKKK</sequence>
<dbReference type="Gene3D" id="2.60.120.260">
    <property type="entry name" value="Galactose-binding domain-like"/>
    <property type="match status" value="2"/>
</dbReference>
<dbReference type="GO" id="GO:0033925">
    <property type="term" value="F:mannosyl-glycoprotein endo-beta-N-acetylglucosaminidase activity"/>
    <property type="evidence" value="ECO:0007669"/>
    <property type="project" value="InterPro"/>
</dbReference>
<dbReference type="Pfam" id="PF00754">
    <property type="entry name" value="F5_F8_type_C"/>
    <property type="match status" value="1"/>
</dbReference>
<dbReference type="InterPro" id="IPR013783">
    <property type="entry name" value="Ig-like_fold"/>
</dbReference>
<evidence type="ECO:0000259" key="9">
    <source>
        <dbReference type="PROSITE" id="PS50847"/>
    </source>
</evidence>
<evidence type="ECO:0000313" key="13">
    <source>
        <dbReference type="Proteomes" id="UP001055437"/>
    </source>
</evidence>
<dbReference type="NCBIfam" id="TIGR01167">
    <property type="entry name" value="LPXTG_anchor"/>
    <property type="match status" value="1"/>
</dbReference>
<keyword evidence="4" id="KW-0572">Peptidoglycan-anchor</keyword>
<dbReference type="CDD" id="cd06547">
    <property type="entry name" value="GH85_ENGase"/>
    <property type="match status" value="1"/>
</dbReference>
<evidence type="ECO:0000313" key="10">
    <source>
        <dbReference type="EMBL" id="AYE35503.1"/>
    </source>
</evidence>
<keyword evidence="7" id="KW-0472">Membrane</keyword>
<keyword evidence="5" id="KW-0326">Glycosidase</keyword>
<evidence type="ECO:0000259" key="8">
    <source>
        <dbReference type="PROSITE" id="PS50022"/>
    </source>
</evidence>
<evidence type="ECO:0000256" key="6">
    <source>
        <dbReference type="SAM" id="MobiDB-lite"/>
    </source>
</evidence>
<evidence type="ECO:0000256" key="4">
    <source>
        <dbReference type="ARBA" id="ARBA00023088"/>
    </source>
</evidence>
<dbReference type="RefSeq" id="WP_120140984.1">
    <property type="nucleotide sequence ID" value="NZ_CP023671.1"/>
</dbReference>
<reference evidence="10 12" key="1">
    <citation type="submission" date="2017-09" db="EMBL/GenBank/DDBJ databases">
        <authorList>
            <person name="Thomas P."/>
            <person name="Seyboldt C."/>
        </authorList>
    </citation>
    <scope>NUCLEOTIDE SEQUENCE [LARGE SCALE GENOMIC DNA]</scope>
    <source>
        <strain evidence="10 12">DSM 7534</strain>
    </source>
</reference>
<evidence type="ECO:0000313" key="11">
    <source>
        <dbReference type="EMBL" id="USS02099.1"/>
    </source>
</evidence>
<accession>A0A9N7JMI8</accession>
<dbReference type="InterPro" id="IPR054110">
    <property type="entry name" value="EndoD-like_D2"/>
</dbReference>
<keyword evidence="3" id="KW-0732">Signal</keyword>
<dbReference type="InterPro" id="IPR005201">
    <property type="entry name" value="TIM_ENGase"/>
</dbReference>
<evidence type="ECO:0000256" key="7">
    <source>
        <dbReference type="SAM" id="Phobius"/>
    </source>
</evidence>
<dbReference type="GeneID" id="303561850"/>
<dbReference type="SUPFAM" id="SSF49785">
    <property type="entry name" value="Galactose-binding domain-like"/>
    <property type="match status" value="1"/>
</dbReference>
<keyword evidence="5" id="KW-0378">Hydrolase</keyword>
<evidence type="ECO:0000256" key="1">
    <source>
        <dbReference type="ARBA" id="ARBA00022512"/>
    </source>
</evidence>
<keyword evidence="7" id="KW-0812">Transmembrane</keyword>
<keyword evidence="13" id="KW-1185">Reference proteome</keyword>
<dbReference type="InterPro" id="IPR000421">
    <property type="entry name" value="FA58C"/>
</dbReference>
<keyword evidence="7" id="KW-1133">Transmembrane helix</keyword>
<dbReference type="InterPro" id="IPR032979">
    <property type="entry name" value="ENGase"/>
</dbReference>
<dbReference type="InterPro" id="IPR008979">
    <property type="entry name" value="Galactose-bd-like_sf"/>
</dbReference>
<proteinExistence type="predicted"/>
<feature type="domain" description="F5/8 type C" evidence="8">
    <location>
        <begin position="689"/>
        <end position="840"/>
    </location>
</feature>
<feature type="domain" description="Gram-positive cocci surface proteins LPxTG" evidence="9">
    <location>
        <begin position="1184"/>
        <end position="1214"/>
    </location>
</feature>
<dbReference type="PROSITE" id="PS50847">
    <property type="entry name" value="GRAM_POS_ANCHORING"/>
    <property type="match status" value="1"/>
</dbReference>
<evidence type="ECO:0000313" key="12">
    <source>
        <dbReference type="Proteomes" id="UP000280586"/>
    </source>
</evidence>
<dbReference type="Proteomes" id="UP001055437">
    <property type="component" value="Chromosome"/>
</dbReference>
<dbReference type="Gene3D" id="3.20.20.80">
    <property type="entry name" value="Glycosidases"/>
    <property type="match status" value="1"/>
</dbReference>
<dbReference type="Gene3D" id="2.60.40.10">
    <property type="entry name" value="Immunoglobulins"/>
    <property type="match status" value="1"/>
</dbReference>
<protein>
    <submittedName>
        <fullName evidence="11">Discoidin domain-containing protein</fullName>
    </submittedName>
    <submittedName>
        <fullName evidence="10">Endo-beta-N-acetylglucosaminidase</fullName>
    </submittedName>
</protein>
<feature type="transmembrane region" description="Helical" evidence="7">
    <location>
        <begin position="1191"/>
        <end position="1210"/>
    </location>
</feature>
<dbReference type="GO" id="GO:0005829">
    <property type="term" value="C:cytosol"/>
    <property type="evidence" value="ECO:0007669"/>
    <property type="project" value="UniProtKB-SubCell"/>
</dbReference>
<dbReference type="KEGG" id="csep:CP523_14270"/>
<evidence type="ECO:0000256" key="5">
    <source>
        <dbReference type="ARBA" id="ARBA00023295"/>
    </source>
</evidence>
<feature type="region of interest" description="Disordered" evidence="6">
    <location>
        <begin position="1132"/>
        <end position="1192"/>
    </location>
</feature>